<dbReference type="SUPFAM" id="SSF117281">
    <property type="entry name" value="Kelch motif"/>
    <property type="match status" value="1"/>
</dbReference>
<dbReference type="Proteomes" id="UP000030693">
    <property type="component" value="Unassembled WGS sequence"/>
</dbReference>
<dbReference type="Pfam" id="PF06588">
    <property type="entry name" value="Muskelin_N"/>
    <property type="match status" value="2"/>
</dbReference>
<feature type="compositionally biased region" description="Low complexity" evidence="3">
    <location>
        <begin position="1785"/>
        <end position="1808"/>
    </location>
</feature>
<feature type="compositionally biased region" description="Low complexity" evidence="3">
    <location>
        <begin position="969"/>
        <end position="1018"/>
    </location>
</feature>
<dbReference type="GO" id="GO:0005737">
    <property type="term" value="C:cytoplasm"/>
    <property type="evidence" value="ECO:0007669"/>
    <property type="project" value="TreeGrafter"/>
</dbReference>
<dbReference type="InterPro" id="IPR008979">
    <property type="entry name" value="Galactose-bd-like_sf"/>
</dbReference>
<organism evidence="5">
    <name type="scientific">Fonticula alba</name>
    <name type="common">Slime mold</name>
    <dbReference type="NCBI Taxonomy" id="691883"/>
    <lineage>
        <taxon>Eukaryota</taxon>
        <taxon>Rotosphaerida</taxon>
        <taxon>Fonticulaceae</taxon>
        <taxon>Fonticula</taxon>
    </lineage>
</organism>
<feature type="compositionally biased region" description="Low complexity" evidence="3">
    <location>
        <begin position="1510"/>
        <end position="1524"/>
    </location>
</feature>
<protein>
    <recommendedName>
        <fullName evidence="4">Muskelin N-terminal domain-containing protein</fullName>
    </recommendedName>
</protein>
<evidence type="ECO:0000256" key="2">
    <source>
        <dbReference type="ARBA" id="ARBA00022737"/>
    </source>
</evidence>
<keyword evidence="6" id="KW-1185">Reference proteome</keyword>
<feature type="region of interest" description="Disordered" evidence="3">
    <location>
        <begin position="287"/>
        <end position="306"/>
    </location>
</feature>
<feature type="compositionally biased region" description="Low complexity" evidence="3">
    <location>
        <begin position="1732"/>
        <end position="1771"/>
    </location>
</feature>
<dbReference type="EMBL" id="KB932202">
    <property type="protein sequence ID" value="KCV71755.1"/>
    <property type="molecule type" value="Genomic_DNA"/>
</dbReference>
<feature type="compositionally biased region" description="Gly residues" evidence="3">
    <location>
        <begin position="456"/>
        <end position="467"/>
    </location>
</feature>
<reference evidence="5" key="1">
    <citation type="submission" date="2013-04" db="EMBL/GenBank/DDBJ databases">
        <title>The Genome Sequence of Fonticula alba ATCC 38817.</title>
        <authorList>
            <consortium name="The Broad Institute Genomics Platform"/>
            <person name="Russ C."/>
            <person name="Cuomo C."/>
            <person name="Burger G."/>
            <person name="Gray M.W."/>
            <person name="Holland P.W.H."/>
            <person name="King N."/>
            <person name="Lang F.B.F."/>
            <person name="Roger A.J."/>
            <person name="Ruiz-Trillo I."/>
            <person name="Brown M."/>
            <person name="Walker B."/>
            <person name="Young S."/>
            <person name="Zeng Q."/>
            <person name="Gargeya S."/>
            <person name="Fitzgerald M."/>
            <person name="Haas B."/>
            <person name="Abouelleil A."/>
            <person name="Allen A.W."/>
            <person name="Alvarado L."/>
            <person name="Arachchi H.M."/>
            <person name="Berlin A.M."/>
            <person name="Chapman S.B."/>
            <person name="Gainer-Dewar J."/>
            <person name="Goldberg J."/>
            <person name="Griggs A."/>
            <person name="Gujja S."/>
            <person name="Hansen M."/>
            <person name="Howarth C."/>
            <person name="Imamovic A."/>
            <person name="Ireland A."/>
            <person name="Larimer J."/>
            <person name="McCowan C."/>
            <person name="Murphy C."/>
            <person name="Pearson M."/>
            <person name="Poon T.W."/>
            <person name="Priest M."/>
            <person name="Roberts A."/>
            <person name="Saif S."/>
            <person name="Shea T."/>
            <person name="Sisk P."/>
            <person name="Sykes S."/>
            <person name="Wortman J."/>
            <person name="Nusbaum C."/>
            <person name="Birren B."/>
        </authorList>
    </citation>
    <scope>NUCLEOTIDE SEQUENCE [LARGE SCALE GENOMIC DNA]</scope>
    <source>
        <strain evidence="5">ATCC 38817</strain>
    </source>
</reference>
<accession>A0A058ZBF5</accession>
<feature type="compositionally biased region" description="Low complexity" evidence="3">
    <location>
        <begin position="1317"/>
        <end position="1329"/>
    </location>
</feature>
<evidence type="ECO:0000313" key="5">
    <source>
        <dbReference type="EMBL" id="KCV71755.1"/>
    </source>
</evidence>
<feature type="region of interest" description="Disordered" evidence="3">
    <location>
        <begin position="1307"/>
        <end position="1343"/>
    </location>
</feature>
<gene>
    <name evidence="5" type="ORF">H696_01176</name>
</gene>
<name>A0A058ZBF5_FONAL</name>
<dbReference type="OrthoDB" id="10052615at2759"/>
<feature type="domain" description="Muskelin N-terminal" evidence="4">
    <location>
        <begin position="206"/>
        <end position="271"/>
    </location>
</feature>
<feature type="compositionally biased region" description="Low complexity" evidence="3">
    <location>
        <begin position="691"/>
        <end position="708"/>
    </location>
</feature>
<proteinExistence type="predicted"/>
<feature type="region of interest" description="Disordered" evidence="3">
    <location>
        <begin position="931"/>
        <end position="1055"/>
    </location>
</feature>
<feature type="region of interest" description="Disordered" evidence="3">
    <location>
        <begin position="1503"/>
        <end position="1552"/>
    </location>
</feature>
<feature type="region of interest" description="Disordered" evidence="3">
    <location>
        <begin position="670"/>
        <end position="777"/>
    </location>
</feature>
<feature type="region of interest" description="Disordered" evidence="3">
    <location>
        <begin position="796"/>
        <end position="843"/>
    </location>
</feature>
<feature type="compositionally biased region" description="Low complexity" evidence="3">
    <location>
        <begin position="405"/>
        <end position="420"/>
    </location>
</feature>
<dbReference type="eggNOG" id="KOG2437">
    <property type="taxonomic scope" value="Eukaryota"/>
</dbReference>
<evidence type="ECO:0000259" key="4">
    <source>
        <dbReference type="Pfam" id="PF06588"/>
    </source>
</evidence>
<keyword evidence="1" id="KW-0880">Kelch repeat</keyword>
<dbReference type="SUPFAM" id="SSF49785">
    <property type="entry name" value="Galactose-binding domain-like"/>
    <property type="match status" value="1"/>
</dbReference>
<keyword evidence="2" id="KW-0677">Repeat</keyword>
<evidence type="ECO:0000256" key="3">
    <source>
        <dbReference type="SAM" id="MobiDB-lite"/>
    </source>
</evidence>
<dbReference type="InterPro" id="IPR015915">
    <property type="entry name" value="Kelch-typ_b-propeller"/>
</dbReference>
<feature type="region of interest" description="Disordered" evidence="3">
    <location>
        <begin position="1691"/>
        <end position="1817"/>
    </location>
</feature>
<evidence type="ECO:0000313" key="6">
    <source>
        <dbReference type="Proteomes" id="UP000030693"/>
    </source>
</evidence>
<dbReference type="GeneID" id="20525901"/>
<dbReference type="RefSeq" id="XP_009493333.1">
    <property type="nucleotide sequence ID" value="XM_009495058.1"/>
</dbReference>
<feature type="compositionally biased region" description="Low complexity" evidence="3">
    <location>
        <begin position="435"/>
        <end position="455"/>
    </location>
</feature>
<feature type="region of interest" description="Disordered" evidence="3">
    <location>
        <begin position="352"/>
        <end position="478"/>
    </location>
</feature>
<dbReference type="Gene3D" id="2.60.120.260">
    <property type="entry name" value="Galactose-binding domain-like"/>
    <property type="match status" value="1"/>
</dbReference>
<feature type="region of interest" description="Disordered" evidence="3">
    <location>
        <begin position="497"/>
        <end position="534"/>
    </location>
</feature>
<feature type="compositionally biased region" description="Polar residues" evidence="3">
    <location>
        <begin position="422"/>
        <end position="431"/>
    </location>
</feature>
<feature type="region of interest" description="Disordered" evidence="3">
    <location>
        <begin position="1586"/>
        <end position="1633"/>
    </location>
</feature>
<feature type="compositionally biased region" description="Gly residues" evidence="3">
    <location>
        <begin position="1542"/>
        <end position="1552"/>
    </location>
</feature>
<dbReference type="STRING" id="691883.A0A058ZBF5"/>
<feature type="compositionally biased region" description="Low complexity" evidence="3">
    <location>
        <begin position="497"/>
        <end position="519"/>
    </location>
</feature>
<evidence type="ECO:0000256" key="1">
    <source>
        <dbReference type="ARBA" id="ARBA00022441"/>
    </source>
</evidence>
<dbReference type="InterPro" id="IPR011043">
    <property type="entry name" value="Gal_Oxase/kelch_b-propeller"/>
</dbReference>
<dbReference type="Gene3D" id="2.120.10.80">
    <property type="entry name" value="Kelch-type beta propeller"/>
    <property type="match status" value="2"/>
</dbReference>
<dbReference type="PANTHER" id="PTHR15526:SF5">
    <property type="entry name" value="MUSKELIN"/>
    <property type="match status" value="1"/>
</dbReference>
<feature type="compositionally biased region" description="Gly residues" evidence="3">
    <location>
        <begin position="1772"/>
        <end position="1784"/>
    </location>
</feature>
<sequence>MVSHCSTIAGPKWADTVPPGSVGAGLGPGDAAHPMDIVREPLPLGERKPQRQWFTPLPYPSKLLPYDVDSCSSFSSSYPPRNILVHRPTDQSSRWSSGTPATPQYITLRLDRPSIVSAISFGKYHKPHVCNLREFIVYGGLTPDCEYQLLHDGLNNDGNTETFPLIYDKPVPALESTSVNFQVKTLGASGSQDSERVPRSAFDDYEPLLLPVKYIKIEPLQSFGPNYNFSIWHVKLHGIDQPEVIAPALGALQRYREHIAMRLCLKFLRERIPSVIVNSFGRARRDPTLAGPRAHGAEAEPSGRPDLMNCLEHPLIGQLYEALVEQADYQRAEQILQTAAAQGIFANNHSDIPLAPGSGADRGSAGPAGAPGARGSVRARDGTTGPMVDPPGGRGPIGPGPPASGAPGMMPGPAVAPARGSTYGTTASRGSTLAGVRSGSVSLSNSTTSSLLSGQGVAGSGAGGPAGPGIQSPTTSATGAGALVTGSLAAGILEEASGAAGPAGPSGAPGGPAATSAPGMPFGPGQSFQLGTSEPGTYAAHWRRLHAAGGAWRPCGRGGHQMVLDPVTDSIFLHGGWSGTRDLSDFWQYHIARDAWVCLSPDTGRDGGPTARSCHTMAIDSARGRIFFLGGYIDCDSLEMSQSSLFPLSGQASVTDLAAGLGDRVRVPGRAFAHGPGAAGPEHPEHLDADSSSGSLLSARSSSSSGLFGVPGSGVTGMPGNSAATGSPVATAPPGHSPQSGFSLAAGAEAPGQGGLGGSGIRPTGQSAPGAVSSSSSSMSSIRAIYGSSRSNISLSGMSAGSQTSASSGSTTGGGSLSASVGAPGPEPMQAAHATGRAPGPMIDEEMADIGIDLDPGNPFRNQLFMYEIATRRWSILSMDTALEGGPQLIHDHQMFYNPNTEEIIVFGGRVFCPPEDFVLPVRGPVAGAEPTADGAPGAGGAASGATNWTPRMGFNMTTMPAQGGSIVAGSPGASTAAAASGSNPASSSPESSASSSSAASGRSGSSGPSSGASSPAGGAPGPSGMGNAPRGRAPTGMHSAATGGGPGNPADPPSDFSGLYAFCLRQNPWRNIRPDTPFQPPEQVRLTSRFGHSVAFDPESNVLLVLGGQRGRKMFNDITIYDLATDTVLWNESDCISVHGPPAGFTQRVAFDAEAGVLLVTHGLVREVCDRATVTVSSSVWAFDIRSRTWSRVVQSPAGGLAALDDGLGSPDAGTHPGATATAAAAAAAATAATAAATTTTANPHAWAGSEIPSARFAHALVFDQNRGKYFLFGGNPGEMSHGASVSASPSMSPLSGLGSPISGTGAGLAADMRRSAAGATSGSTRGAPGPGQAAMNATSPGSSALAGRMVDYSSASSKRMDDLWELRLDCPWRLRQESVETSLRQARFMLRRERFVEMCSWSALKRESHVHMCFPDDNPLEALAFLQNDIRNTVAAHSLLEDNAFRSLPSLLFSSLSDILSSSTAAPLLDRDAAAGALETASSLSMAAGAKSLSGLVASGPAGGGPAAGSPAPTSAGMAGPSAVGGPTSSGWPMPAPGAEGFGAGTTGGAPGAAFPEAGLHAAARNLYSAPSARSFDVFDRLGNSGTAGPFGQPAPGPEAGPFRAGRPAASQPPAAPAGTPATGSTSAGQAAMDTVFPSRDFSLTYPQFNSSLPHDFGTIAVTAAAAAAEAIREYRRIMAEQSLATGPGAAKAAGHRPSPPMVALPADASTDICSSGGSTGSTGGPNDPAGGSAMSGVASSQSLTASDEGPSSCPESSGSFEGNAHFGAFSGGQRAGAGAGAGARASKGDTTSPPSSGSMGPAADPQASPLSPTWSSAPSFVEMVAERPLASSPSSGVRLPLPPTGQFQASALAGKAGTTSSPLRALPPSLSAALYLRRRQMFSSLCIALFPPSARQPDIDLVDLVQLEPKRTA</sequence>
<feature type="compositionally biased region" description="Low complexity" evidence="3">
    <location>
        <begin position="1606"/>
        <end position="1633"/>
    </location>
</feature>
<feature type="domain" description="Muskelin N-terminal" evidence="4">
    <location>
        <begin position="62"/>
        <end position="168"/>
    </location>
</feature>
<dbReference type="InterPro" id="IPR010565">
    <property type="entry name" value="Muskelin_N"/>
</dbReference>
<dbReference type="SUPFAM" id="SSF50965">
    <property type="entry name" value="Galactose oxidase, central domain"/>
    <property type="match status" value="1"/>
</dbReference>
<feature type="compositionally biased region" description="Low complexity" evidence="3">
    <location>
        <begin position="355"/>
        <end position="376"/>
    </location>
</feature>
<feature type="compositionally biased region" description="Low complexity" evidence="3">
    <location>
        <begin position="796"/>
        <end position="810"/>
    </location>
</feature>
<dbReference type="PANTHER" id="PTHR15526">
    <property type="entry name" value="MUSKELIN"/>
    <property type="match status" value="1"/>
</dbReference>
<dbReference type="InterPro" id="IPR052456">
    <property type="entry name" value="CTLH_complex_component"/>
</dbReference>